<dbReference type="Proteomes" id="UP001172083">
    <property type="component" value="Unassembled WGS sequence"/>
</dbReference>
<dbReference type="PANTHER" id="PTHR31793:SF2">
    <property type="entry name" value="BLR1345 PROTEIN"/>
    <property type="match status" value="1"/>
</dbReference>
<dbReference type="CDD" id="cd00586">
    <property type="entry name" value="4HBT"/>
    <property type="match status" value="1"/>
</dbReference>
<evidence type="ECO:0000313" key="2">
    <source>
        <dbReference type="Proteomes" id="UP001172083"/>
    </source>
</evidence>
<gene>
    <name evidence="1" type="ORF">QQ020_10200</name>
</gene>
<dbReference type="PANTHER" id="PTHR31793">
    <property type="entry name" value="4-HYDROXYBENZOYL-COA THIOESTERASE FAMILY MEMBER"/>
    <property type="match status" value="1"/>
</dbReference>
<dbReference type="InterPro" id="IPR029069">
    <property type="entry name" value="HotDog_dom_sf"/>
</dbReference>
<accession>A0ABT8L6J0</accession>
<dbReference type="EMBL" id="JAUJEB010000001">
    <property type="protein sequence ID" value="MDN5212420.1"/>
    <property type="molecule type" value="Genomic_DNA"/>
</dbReference>
<dbReference type="Pfam" id="PF13279">
    <property type="entry name" value="4HBT_2"/>
    <property type="match status" value="1"/>
</dbReference>
<dbReference type="SUPFAM" id="SSF54637">
    <property type="entry name" value="Thioesterase/thiol ester dehydrase-isomerase"/>
    <property type="match status" value="1"/>
</dbReference>
<reference evidence="1" key="1">
    <citation type="submission" date="2023-06" db="EMBL/GenBank/DDBJ databases">
        <title>Genomic of Agaribacillus aureum.</title>
        <authorList>
            <person name="Wang G."/>
        </authorList>
    </citation>
    <scope>NUCLEOTIDE SEQUENCE</scope>
    <source>
        <strain evidence="1">BMA12</strain>
    </source>
</reference>
<sequence length="140" mass="16366">MSKIITYKGVVYNWQCDFNSHMNVQFYMAKYDEATWQFFGQLGITASYLRSSNTGMVAVEQHLKYYHELLAGDLVTIHTVLEEFKSRAIIFRHKMYNPETELLVAEGKMVGVHIDQSERKSVSMPDHILDNLKRLKEQQD</sequence>
<dbReference type="InterPro" id="IPR050563">
    <property type="entry name" value="4-hydroxybenzoyl-CoA_TE"/>
</dbReference>
<dbReference type="RefSeq" id="WP_346757737.1">
    <property type="nucleotide sequence ID" value="NZ_JAUJEB010000001.1"/>
</dbReference>
<name>A0ABT8L6J0_9BACT</name>
<keyword evidence="2" id="KW-1185">Reference proteome</keyword>
<proteinExistence type="predicted"/>
<organism evidence="1 2">
    <name type="scientific">Agaribacillus aureus</name>
    <dbReference type="NCBI Taxonomy" id="3051825"/>
    <lineage>
        <taxon>Bacteria</taxon>
        <taxon>Pseudomonadati</taxon>
        <taxon>Bacteroidota</taxon>
        <taxon>Cytophagia</taxon>
        <taxon>Cytophagales</taxon>
        <taxon>Splendidivirgaceae</taxon>
        <taxon>Agaribacillus</taxon>
    </lineage>
</organism>
<evidence type="ECO:0000313" key="1">
    <source>
        <dbReference type="EMBL" id="MDN5212420.1"/>
    </source>
</evidence>
<protein>
    <submittedName>
        <fullName evidence="1">Thioesterase family protein</fullName>
    </submittedName>
</protein>
<dbReference type="Gene3D" id="3.10.129.10">
    <property type="entry name" value="Hotdog Thioesterase"/>
    <property type="match status" value="1"/>
</dbReference>
<comment type="caution">
    <text evidence="1">The sequence shown here is derived from an EMBL/GenBank/DDBJ whole genome shotgun (WGS) entry which is preliminary data.</text>
</comment>